<keyword evidence="4" id="KW-1185">Reference proteome</keyword>
<dbReference type="GO" id="GO:0006508">
    <property type="term" value="P:proteolysis"/>
    <property type="evidence" value="ECO:0007669"/>
    <property type="project" value="InterPro"/>
</dbReference>
<dbReference type="Proteomes" id="UP000637423">
    <property type="component" value="Unassembled WGS sequence"/>
</dbReference>
<feature type="region of interest" description="Disordered" evidence="1">
    <location>
        <begin position="1"/>
        <end position="31"/>
    </location>
</feature>
<dbReference type="Pfam" id="PF18294">
    <property type="entry name" value="Pept_S41_N"/>
    <property type="match status" value="1"/>
</dbReference>
<evidence type="ECO:0000313" key="4">
    <source>
        <dbReference type="Proteomes" id="UP000637423"/>
    </source>
</evidence>
<dbReference type="PANTHER" id="PTHR32060">
    <property type="entry name" value="TAIL-SPECIFIC PROTEASE"/>
    <property type="match status" value="1"/>
</dbReference>
<dbReference type="InterPro" id="IPR036034">
    <property type="entry name" value="PDZ_sf"/>
</dbReference>
<dbReference type="GO" id="GO:0008236">
    <property type="term" value="F:serine-type peptidase activity"/>
    <property type="evidence" value="ECO:0007669"/>
    <property type="project" value="InterPro"/>
</dbReference>
<accession>A0A916XMQ4</accession>
<gene>
    <name evidence="3" type="ORF">GCM10011396_33210</name>
</gene>
<organism evidence="3 4">
    <name type="scientific">Undibacterium terreum</name>
    <dbReference type="NCBI Taxonomy" id="1224302"/>
    <lineage>
        <taxon>Bacteria</taxon>
        <taxon>Pseudomonadati</taxon>
        <taxon>Pseudomonadota</taxon>
        <taxon>Betaproteobacteria</taxon>
        <taxon>Burkholderiales</taxon>
        <taxon>Oxalobacteraceae</taxon>
        <taxon>Undibacterium</taxon>
    </lineage>
</organism>
<dbReference type="InterPro" id="IPR001478">
    <property type="entry name" value="PDZ"/>
</dbReference>
<dbReference type="RefSeq" id="WP_188567206.1">
    <property type="nucleotide sequence ID" value="NZ_BMED01000003.1"/>
</dbReference>
<dbReference type="GO" id="GO:0004175">
    <property type="term" value="F:endopeptidase activity"/>
    <property type="evidence" value="ECO:0007669"/>
    <property type="project" value="TreeGrafter"/>
</dbReference>
<dbReference type="InterPro" id="IPR041613">
    <property type="entry name" value="Pept_S41_N"/>
</dbReference>
<dbReference type="Pfam" id="PF03572">
    <property type="entry name" value="Peptidase_S41"/>
    <property type="match status" value="1"/>
</dbReference>
<dbReference type="SUPFAM" id="SSF50156">
    <property type="entry name" value="PDZ domain-like"/>
    <property type="match status" value="1"/>
</dbReference>
<dbReference type="Gene3D" id="2.30.42.10">
    <property type="match status" value="1"/>
</dbReference>
<dbReference type="SMART" id="SM00228">
    <property type="entry name" value="PDZ"/>
    <property type="match status" value="1"/>
</dbReference>
<dbReference type="InterPro" id="IPR005151">
    <property type="entry name" value="Tail-specific_protease"/>
</dbReference>
<dbReference type="CDD" id="cd07561">
    <property type="entry name" value="Peptidase_S41_CPP_like"/>
    <property type="match status" value="1"/>
</dbReference>
<dbReference type="PANTHER" id="PTHR32060:SF30">
    <property type="entry name" value="CARBOXY-TERMINAL PROCESSING PROTEASE CTPA"/>
    <property type="match status" value="1"/>
</dbReference>
<dbReference type="Gene3D" id="3.30.750.170">
    <property type="match status" value="1"/>
</dbReference>
<proteinExistence type="predicted"/>
<dbReference type="GO" id="GO:0030288">
    <property type="term" value="C:outer membrane-bounded periplasmic space"/>
    <property type="evidence" value="ECO:0007669"/>
    <property type="project" value="TreeGrafter"/>
</dbReference>
<evidence type="ECO:0000313" key="3">
    <source>
        <dbReference type="EMBL" id="GGC83187.1"/>
    </source>
</evidence>
<feature type="region of interest" description="Disordered" evidence="1">
    <location>
        <begin position="432"/>
        <end position="451"/>
    </location>
</feature>
<dbReference type="Pfam" id="PF00595">
    <property type="entry name" value="PDZ"/>
    <property type="match status" value="1"/>
</dbReference>
<dbReference type="EMBL" id="BMED01000003">
    <property type="protein sequence ID" value="GGC83187.1"/>
    <property type="molecule type" value="Genomic_DNA"/>
</dbReference>
<dbReference type="PROSITE" id="PS50106">
    <property type="entry name" value="PDZ"/>
    <property type="match status" value="1"/>
</dbReference>
<dbReference type="Gene3D" id="3.90.226.10">
    <property type="entry name" value="2-enoyl-CoA Hydratase, Chain A, domain 1"/>
    <property type="match status" value="1"/>
</dbReference>
<name>A0A916XMQ4_9BURK</name>
<evidence type="ECO:0000256" key="1">
    <source>
        <dbReference type="SAM" id="MobiDB-lite"/>
    </source>
</evidence>
<reference evidence="3" key="1">
    <citation type="journal article" date="2014" name="Int. J. Syst. Evol. Microbiol.">
        <title>Complete genome sequence of Corynebacterium casei LMG S-19264T (=DSM 44701T), isolated from a smear-ripened cheese.</title>
        <authorList>
            <consortium name="US DOE Joint Genome Institute (JGI-PGF)"/>
            <person name="Walter F."/>
            <person name="Albersmeier A."/>
            <person name="Kalinowski J."/>
            <person name="Ruckert C."/>
        </authorList>
    </citation>
    <scope>NUCLEOTIDE SEQUENCE</scope>
    <source>
        <strain evidence="3">CGMCC 1.10998</strain>
    </source>
</reference>
<evidence type="ECO:0000259" key="2">
    <source>
        <dbReference type="PROSITE" id="PS50106"/>
    </source>
</evidence>
<dbReference type="InterPro" id="IPR029045">
    <property type="entry name" value="ClpP/crotonase-like_dom_sf"/>
</dbReference>
<comment type="caution">
    <text evidence="3">The sequence shown here is derived from an EMBL/GenBank/DDBJ whole genome shotgun (WGS) entry which is preliminary data.</text>
</comment>
<dbReference type="SUPFAM" id="SSF52096">
    <property type="entry name" value="ClpP/crotonase"/>
    <property type="match status" value="1"/>
</dbReference>
<sequence length="451" mass="48142">MAACGGGGSSASSPPTTVPPDNPVAEGPAGKPAELANVCTPAGEKSWIRANLDDVYLWYSDIVNVPSVTYSTPSAYFDALLVKSKDRFSFTASKSEIDDFFQSGLDIGYGADLVNENGKLRVTYVQPGSPADQQKIARGAQIIGINGSPITTLSSTVQRAALYPTATGATNSFEVLDKAAGSSRVVQMTAVSVNKSPVLQDTVITTPDNRKIGYLLFTDHVATAEIPLVLAFQKFKTAGIDDLVLDVRYNGGGYLYIADELASMIGGAKVQNQLFEQLRFNDKHPEKTNDPNYKMNFVNLSRQFLSLPLLNLPRVFVLTTARSCSATESVINGLSPFMQVITIGGATCGKPYGFIQQDNCDTSYFAIQFDGVNSAGQGGYVNGIAPKCSAADDLEHALGDSSERLLSTAIGYSKTASCPASGFSVSELAQRSATPAPESERYPWRNNRIVK</sequence>
<protein>
    <submittedName>
        <fullName evidence="3">Peptidase S41</fullName>
    </submittedName>
</protein>
<dbReference type="AlphaFoldDB" id="A0A916XMQ4"/>
<dbReference type="GO" id="GO:0007165">
    <property type="term" value="P:signal transduction"/>
    <property type="evidence" value="ECO:0007669"/>
    <property type="project" value="TreeGrafter"/>
</dbReference>
<feature type="domain" description="PDZ" evidence="2">
    <location>
        <begin position="104"/>
        <end position="154"/>
    </location>
</feature>
<reference evidence="3" key="2">
    <citation type="submission" date="2020-09" db="EMBL/GenBank/DDBJ databases">
        <authorList>
            <person name="Sun Q."/>
            <person name="Zhou Y."/>
        </authorList>
    </citation>
    <scope>NUCLEOTIDE SEQUENCE</scope>
    <source>
        <strain evidence="3">CGMCC 1.10998</strain>
    </source>
</reference>